<dbReference type="InterPro" id="IPR002028">
    <property type="entry name" value="Trp_synthase_suA"/>
</dbReference>
<evidence type="ECO:0000256" key="5">
    <source>
        <dbReference type="ARBA" id="ARBA00022822"/>
    </source>
</evidence>
<dbReference type="HAMAP" id="MF_00131">
    <property type="entry name" value="Trp_synth_alpha"/>
    <property type="match status" value="1"/>
</dbReference>
<organism evidence="11 12">
    <name type="scientific">Methanosphaera stadtmanae</name>
    <dbReference type="NCBI Taxonomy" id="2317"/>
    <lineage>
        <taxon>Archaea</taxon>
        <taxon>Methanobacteriati</taxon>
        <taxon>Methanobacteriota</taxon>
        <taxon>Methanomada group</taxon>
        <taxon>Methanobacteria</taxon>
        <taxon>Methanobacteriales</taxon>
        <taxon>Methanobacteriaceae</taxon>
        <taxon>Methanosphaera</taxon>
    </lineage>
</organism>
<dbReference type="PANTHER" id="PTHR43406:SF1">
    <property type="entry name" value="TRYPTOPHAN SYNTHASE ALPHA CHAIN, CHLOROPLASTIC"/>
    <property type="match status" value="1"/>
</dbReference>
<dbReference type="GO" id="GO:0005829">
    <property type="term" value="C:cytosol"/>
    <property type="evidence" value="ECO:0007669"/>
    <property type="project" value="TreeGrafter"/>
</dbReference>
<dbReference type="InterPro" id="IPR013785">
    <property type="entry name" value="Aldolase_TIM"/>
</dbReference>
<evidence type="ECO:0000256" key="2">
    <source>
        <dbReference type="ARBA" id="ARBA00004733"/>
    </source>
</evidence>
<dbReference type="Pfam" id="PF00290">
    <property type="entry name" value="Trp_syntA"/>
    <property type="match status" value="1"/>
</dbReference>
<evidence type="ECO:0000313" key="12">
    <source>
        <dbReference type="Proteomes" id="UP000248557"/>
    </source>
</evidence>
<dbReference type="FunFam" id="3.20.20.70:FF:000037">
    <property type="entry name" value="Tryptophan synthase alpha chain"/>
    <property type="match status" value="1"/>
</dbReference>
<keyword evidence="4 9" id="KW-0028">Amino-acid biosynthesis</keyword>
<keyword evidence="5 9" id="KW-0822">Tryptophan biosynthesis</keyword>
<dbReference type="NCBIfam" id="TIGR00262">
    <property type="entry name" value="trpA"/>
    <property type="match status" value="1"/>
</dbReference>
<evidence type="ECO:0000256" key="6">
    <source>
        <dbReference type="ARBA" id="ARBA00023141"/>
    </source>
</evidence>
<feature type="active site" description="Proton acceptor" evidence="9">
    <location>
        <position position="62"/>
    </location>
</feature>
<evidence type="ECO:0000256" key="9">
    <source>
        <dbReference type="HAMAP-Rule" id="MF_00131"/>
    </source>
</evidence>
<gene>
    <name evidence="9" type="primary">trpA</name>
    <name evidence="11" type="ORF">CA615_05335</name>
</gene>
<comment type="function">
    <text evidence="1 9">The alpha subunit is responsible for the aldol cleavage of indoleglycerol phosphate to indole and glyceraldehyde 3-phosphate.</text>
</comment>
<comment type="pathway">
    <text evidence="2 9">Amino-acid biosynthesis; L-tryptophan biosynthesis; L-tryptophan from chorismate: step 5/5.</text>
</comment>
<dbReference type="Proteomes" id="UP000248557">
    <property type="component" value="Unassembled WGS sequence"/>
</dbReference>
<evidence type="ECO:0000256" key="1">
    <source>
        <dbReference type="ARBA" id="ARBA00003365"/>
    </source>
</evidence>
<proteinExistence type="inferred from homology"/>
<dbReference type="InterPro" id="IPR018204">
    <property type="entry name" value="Trp_synthase_alpha_AS"/>
</dbReference>
<dbReference type="CDD" id="cd04724">
    <property type="entry name" value="Tryptophan_synthase_alpha"/>
    <property type="match status" value="1"/>
</dbReference>
<dbReference type="InterPro" id="IPR011060">
    <property type="entry name" value="RibuloseP-bd_barrel"/>
</dbReference>
<dbReference type="Gene3D" id="3.20.20.70">
    <property type="entry name" value="Aldolase class I"/>
    <property type="match status" value="1"/>
</dbReference>
<comment type="subunit">
    <text evidence="3 9">Tetramer of two alpha and two beta chains.</text>
</comment>
<protein>
    <recommendedName>
        <fullName evidence="9">Tryptophan synthase alpha chain</fullName>
        <ecNumber evidence="9">4.2.1.20</ecNumber>
    </recommendedName>
</protein>
<dbReference type="EMBL" id="NGJK01000068">
    <property type="protein sequence ID" value="RAP02850.1"/>
    <property type="molecule type" value="Genomic_DNA"/>
</dbReference>
<comment type="caution">
    <text evidence="11">The sequence shown here is derived from an EMBL/GenBank/DDBJ whole genome shotgun (WGS) entry which is preliminary data.</text>
</comment>
<dbReference type="OMA" id="LVMTYWN"/>
<evidence type="ECO:0000256" key="10">
    <source>
        <dbReference type="RuleBase" id="RU003662"/>
    </source>
</evidence>
<dbReference type="PROSITE" id="PS00167">
    <property type="entry name" value="TRP_SYNTHASE_ALPHA"/>
    <property type="match status" value="1"/>
</dbReference>
<evidence type="ECO:0000256" key="4">
    <source>
        <dbReference type="ARBA" id="ARBA00022605"/>
    </source>
</evidence>
<sequence>MSMKTYTEVFKKSKENNEGIFIPFLVAGDPDYDTSLEIAKTLVDNGADALEIGFPFSDPVADGKSVQNADIRAFNSGMNIKKCIKFLKQLREYTDKPFGLLLYYNLVYNYGIDAFYKKLSEIGVNAVLIADLPPEEADDVIEASNKYNIEEIFIVSQATNNDRLKMITEIVGGFIYVASVMGTTGARSNVEHNTTDLIKRIRKHTDIPLCVGFGISQPEHVKEVLDAGADGAIVGSALINIIEDNLDNEDVMFGCIAEYIQSMKDATKR</sequence>
<dbReference type="UniPathway" id="UPA00035">
    <property type="reaction ID" value="UER00044"/>
</dbReference>
<evidence type="ECO:0000256" key="7">
    <source>
        <dbReference type="ARBA" id="ARBA00023239"/>
    </source>
</evidence>
<reference evidence="11 12" key="1">
    <citation type="submission" date="2017-05" db="EMBL/GenBank/DDBJ databases">
        <title>Host range expansion of the Methanosphaera genus to humans and monogastric animals involves recent and extensive reduction in genome content.</title>
        <authorList>
            <person name="Hoedt E.C."/>
            <person name="Volmer J.G."/>
            <person name="Parks D.H."/>
            <person name="Rosewarne C.P."/>
            <person name="Denman S.E."/>
            <person name="Mcsweeney C.S."/>
            <person name="O Cuiv P."/>
            <person name="Hugenholtz P."/>
            <person name="Tyson G.W."/>
            <person name="Morrison M."/>
        </authorList>
    </citation>
    <scope>NUCLEOTIDE SEQUENCE [LARGE SCALE GENOMIC DNA]</scope>
    <source>
        <strain evidence="11 12">PA5</strain>
    </source>
</reference>
<dbReference type="GeneID" id="41325644"/>
<comment type="catalytic activity">
    <reaction evidence="8 9">
        <text>(1S,2R)-1-C-(indol-3-yl)glycerol 3-phosphate + L-serine = D-glyceraldehyde 3-phosphate + L-tryptophan + H2O</text>
        <dbReference type="Rhea" id="RHEA:10532"/>
        <dbReference type="ChEBI" id="CHEBI:15377"/>
        <dbReference type="ChEBI" id="CHEBI:33384"/>
        <dbReference type="ChEBI" id="CHEBI:57912"/>
        <dbReference type="ChEBI" id="CHEBI:58866"/>
        <dbReference type="ChEBI" id="CHEBI:59776"/>
        <dbReference type="EC" id="4.2.1.20"/>
    </reaction>
</comment>
<comment type="similarity">
    <text evidence="9 10">Belongs to the TrpA family.</text>
</comment>
<keyword evidence="7 9" id="KW-0456">Lyase</keyword>
<accession>A0A328Q7Y8</accession>
<evidence type="ECO:0000256" key="8">
    <source>
        <dbReference type="ARBA" id="ARBA00049047"/>
    </source>
</evidence>
<dbReference type="GeneID" id="3855008"/>
<evidence type="ECO:0000313" key="11">
    <source>
        <dbReference type="EMBL" id="RAP02850.1"/>
    </source>
</evidence>
<name>A0A328Q7Y8_9EURY</name>
<dbReference type="AlphaFoldDB" id="A0A328Q7Y8"/>
<dbReference type="EC" id="4.2.1.20" evidence="9"/>
<dbReference type="GO" id="GO:0004834">
    <property type="term" value="F:tryptophan synthase activity"/>
    <property type="evidence" value="ECO:0007669"/>
    <property type="project" value="UniProtKB-UniRule"/>
</dbReference>
<keyword evidence="6 9" id="KW-0057">Aromatic amino acid biosynthesis</keyword>
<feature type="active site" description="Proton acceptor" evidence="9">
    <location>
        <position position="51"/>
    </location>
</feature>
<evidence type="ECO:0000256" key="3">
    <source>
        <dbReference type="ARBA" id="ARBA00011270"/>
    </source>
</evidence>
<dbReference type="RefSeq" id="WP_011406657.1">
    <property type="nucleotide sequence ID" value="NZ_CATZNA010000092.1"/>
</dbReference>
<dbReference type="PANTHER" id="PTHR43406">
    <property type="entry name" value="TRYPTOPHAN SYNTHASE, ALPHA CHAIN"/>
    <property type="match status" value="1"/>
</dbReference>
<dbReference type="SUPFAM" id="SSF51366">
    <property type="entry name" value="Ribulose-phoshate binding barrel"/>
    <property type="match status" value="1"/>
</dbReference>